<keyword evidence="13" id="KW-1185">Reference proteome</keyword>
<dbReference type="InterPro" id="IPR001223">
    <property type="entry name" value="Glyco_hydro18_cat"/>
</dbReference>
<dbReference type="AlphaFoldDB" id="A0A364LDH8"/>
<dbReference type="InterPro" id="IPR045321">
    <property type="entry name" value="Cts1-like"/>
</dbReference>
<dbReference type="PROSITE" id="PS51910">
    <property type="entry name" value="GH18_2"/>
    <property type="match status" value="1"/>
</dbReference>
<evidence type="ECO:0000313" key="13">
    <source>
        <dbReference type="Proteomes" id="UP000249363"/>
    </source>
</evidence>
<feature type="domain" description="CBM1" evidence="10">
    <location>
        <begin position="364"/>
        <end position="400"/>
    </location>
</feature>
<reference evidence="12 13" key="1">
    <citation type="journal article" date="2017" name="Biotechnol. Biofuels">
        <title>Differential beta-glucosidase expression as a function of carbon source availability in Talaromyces amestolkiae: a genomic and proteomic approach.</title>
        <authorList>
            <person name="de Eugenio L.I."/>
            <person name="Mendez-Liter J.A."/>
            <person name="Nieto-Dominguez M."/>
            <person name="Alonso L."/>
            <person name="Gil-Munoz J."/>
            <person name="Barriuso J."/>
            <person name="Prieto A."/>
            <person name="Martinez M.J."/>
        </authorList>
    </citation>
    <scope>NUCLEOTIDE SEQUENCE [LARGE SCALE GENOMIC DNA]</scope>
    <source>
        <strain evidence="12 13">CIB</strain>
    </source>
</reference>
<organism evidence="12 13">
    <name type="scientific">Talaromyces amestolkiae</name>
    <dbReference type="NCBI Taxonomy" id="1196081"/>
    <lineage>
        <taxon>Eukaryota</taxon>
        <taxon>Fungi</taxon>
        <taxon>Dikarya</taxon>
        <taxon>Ascomycota</taxon>
        <taxon>Pezizomycotina</taxon>
        <taxon>Eurotiomycetes</taxon>
        <taxon>Eurotiomycetidae</taxon>
        <taxon>Eurotiales</taxon>
        <taxon>Trichocomaceae</taxon>
        <taxon>Talaromyces</taxon>
        <taxon>Talaromyces sect. Talaromyces</taxon>
    </lineage>
</organism>
<keyword evidence="2" id="KW-0964">Secreted</keyword>
<evidence type="ECO:0000259" key="10">
    <source>
        <dbReference type="PROSITE" id="PS51164"/>
    </source>
</evidence>
<name>A0A364LDH8_TALAM</name>
<comment type="caution">
    <text evidence="12">The sequence shown here is derived from an EMBL/GenBank/DDBJ whole genome shotgun (WGS) entry which is preliminary data.</text>
</comment>
<evidence type="ECO:0000256" key="9">
    <source>
        <dbReference type="SAM" id="SignalP"/>
    </source>
</evidence>
<dbReference type="RefSeq" id="XP_040738389.1">
    <property type="nucleotide sequence ID" value="XM_040882850.1"/>
</dbReference>
<dbReference type="Proteomes" id="UP000249363">
    <property type="component" value="Unassembled WGS sequence"/>
</dbReference>
<dbReference type="Pfam" id="PF00734">
    <property type="entry name" value="CBM_1"/>
    <property type="match status" value="1"/>
</dbReference>
<comment type="similarity">
    <text evidence="7">Belongs to the glycosyl hydrolase 18 family. Chitinase class III subfamily.</text>
</comment>
<evidence type="ECO:0000256" key="4">
    <source>
        <dbReference type="ARBA" id="ARBA00022801"/>
    </source>
</evidence>
<evidence type="ECO:0000256" key="6">
    <source>
        <dbReference type="ARBA" id="ARBA00024658"/>
    </source>
</evidence>
<keyword evidence="2" id="KW-0134">Cell wall</keyword>
<evidence type="ECO:0000256" key="8">
    <source>
        <dbReference type="SAM" id="MobiDB-lite"/>
    </source>
</evidence>
<dbReference type="EMBL" id="MIKG01000027">
    <property type="protein sequence ID" value="RAO73875.1"/>
    <property type="molecule type" value="Genomic_DNA"/>
</dbReference>
<evidence type="ECO:0000256" key="5">
    <source>
        <dbReference type="ARBA" id="ARBA00023295"/>
    </source>
</evidence>
<accession>A0A364LDH8</accession>
<evidence type="ECO:0000256" key="3">
    <source>
        <dbReference type="ARBA" id="ARBA00022729"/>
    </source>
</evidence>
<feature type="domain" description="GH18" evidence="11">
    <location>
        <begin position="31"/>
        <end position="324"/>
    </location>
</feature>
<evidence type="ECO:0000256" key="1">
    <source>
        <dbReference type="ARBA" id="ARBA00004191"/>
    </source>
</evidence>
<comment type="function">
    <text evidence="6">GPI-anchored chitinase involved in the degradation of chitin, a component of the cell walls of fungi and exoskeletal elements of some animals (including worms and arthropods). Required to reshape the cell wall at the sites where cell wall remodeling and/or cell wall maturation actively take place such as sites of conidia formation.</text>
</comment>
<dbReference type="GeneID" id="63799101"/>
<feature type="signal peptide" evidence="9">
    <location>
        <begin position="1"/>
        <end position="19"/>
    </location>
</feature>
<evidence type="ECO:0000313" key="12">
    <source>
        <dbReference type="EMBL" id="RAO73875.1"/>
    </source>
</evidence>
<dbReference type="InterPro" id="IPR017853">
    <property type="entry name" value="GH"/>
</dbReference>
<comment type="subcellular location">
    <subcellularLocation>
        <location evidence="1">Secreted</location>
        <location evidence="1">Cell wall</location>
    </subcellularLocation>
</comment>
<dbReference type="PANTHER" id="PTHR45708:SF49">
    <property type="entry name" value="ENDOCHITINASE"/>
    <property type="match status" value="1"/>
</dbReference>
<proteinExistence type="inferred from homology"/>
<dbReference type="SMART" id="SM00236">
    <property type="entry name" value="fCBD"/>
    <property type="match status" value="1"/>
</dbReference>
<sequence length="400" mass="41569">MQISTALISLGLMASAVVAAPHRMKTRGPGGEVVVYWGQNAAAASENNDLSTYCTSSSGIDIVVLAFLYEYGNGITIPSGVIGEDCSISTSGEGTNCDSLASQISTCQSNGVKVILSLGGAVGAYSLTSQTEAEEIGQNLWDAYGNTSGGSVPRPFGSVYVNGWDFDIEANSGNQYYQYLISKLRSNFASDSAHTYYITGAPQCPIPEPNMGEIITAAQFDYLWIQFYNNAYCSYPNTLNYDDWISYVAGTPSANAKLVIGVPASELGSTGTSSGAAYYQSPSALASTVASFDTSSNWGGIMMWDAAFSDANVVNGCNYAQQAASILSTGSPCGGTGTTTTSPTPTTTSTSTTTATSTATATGTPVAQWGQCGGEGYTGSTVCASPYKCVEESIYWSSCQ</sequence>
<dbReference type="PROSITE" id="PS51164">
    <property type="entry name" value="CBM1_2"/>
    <property type="match status" value="1"/>
</dbReference>
<dbReference type="GO" id="GO:0030248">
    <property type="term" value="F:cellulose binding"/>
    <property type="evidence" value="ECO:0007669"/>
    <property type="project" value="InterPro"/>
</dbReference>
<dbReference type="GO" id="GO:0005576">
    <property type="term" value="C:extracellular region"/>
    <property type="evidence" value="ECO:0007669"/>
    <property type="project" value="InterPro"/>
</dbReference>
<dbReference type="InterPro" id="IPR050542">
    <property type="entry name" value="Glycosyl_Hydrlase18_Chitinase"/>
</dbReference>
<feature type="region of interest" description="Disordered" evidence="8">
    <location>
        <begin position="333"/>
        <end position="359"/>
    </location>
</feature>
<dbReference type="Gene3D" id="3.20.20.80">
    <property type="entry name" value="Glycosidases"/>
    <property type="match status" value="1"/>
</dbReference>
<dbReference type="GO" id="GO:0005975">
    <property type="term" value="P:carbohydrate metabolic process"/>
    <property type="evidence" value="ECO:0007669"/>
    <property type="project" value="InterPro"/>
</dbReference>
<dbReference type="SUPFAM" id="SSF57180">
    <property type="entry name" value="Cellulose-binding domain"/>
    <property type="match status" value="1"/>
</dbReference>
<dbReference type="InterPro" id="IPR035971">
    <property type="entry name" value="CBD_sf"/>
</dbReference>
<dbReference type="InterPro" id="IPR000254">
    <property type="entry name" value="CBD"/>
</dbReference>
<protein>
    <submittedName>
        <fullName evidence="12">Uncharacterized protein</fullName>
    </submittedName>
</protein>
<feature type="chain" id="PRO_5016916307" evidence="9">
    <location>
        <begin position="20"/>
        <end position="400"/>
    </location>
</feature>
<evidence type="ECO:0000256" key="2">
    <source>
        <dbReference type="ARBA" id="ARBA00022512"/>
    </source>
</evidence>
<evidence type="ECO:0000259" key="11">
    <source>
        <dbReference type="PROSITE" id="PS51910"/>
    </source>
</evidence>
<dbReference type="CDD" id="cd02877">
    <property type="entry name" value="GH18_hevamine_XipI_class_III"/>
    <property type="match status" value="1"/>
</dbReference>
<dbReference type="SUPFAM" id="SSF51445">
    <property type="entry name" value="(Trans)glycosidases"/>
    <property type="match status" value="1"/>
</dbReference>
<dbReference type="OrthoDB" id="6020543at2759"/>
<keyword evidence="4" id="KW-0378">Hydrolase</keyword>
<evidence type="ECO:0000256" key="7">
    <source>
        <dbReference type="ARBA" id="ARBA00025727"/>
    </source>
</evidence>
<keyword evidence="3 9" id="KW-0732">Signal</keyword>
<keyword evidence="5" id="KW-0326">Glycosidase</keyword>
<dbReference type="GO" id="GO:0004568">
    <property type="term" value="F:chitinase activity"/>
    <property type="evidence" value="ECO:0007669"/>
    <property type="project" value="TreeGrafter"/>
</dbReference>
<dbReference type="PANTHER" id="PTHR45708">
    <property type="entry name" value="ENDOCHITINASE"/>
    <property type="match status" value="1"/>
</dbReference>
<dbReference type="STRING" id="1196081.A0A364LDH8"/>
<dbReference type="Pfam" id="PF00704">
    <property type="entry name" value="Glyco_hydro_18"/>
    <property type="match status" value="1"/>
</dbReference>
<feature type="compositionally biased region" description="Low complexity" evidence="8">
    <location>
        <begin position="338"/>
        <end position="359"/>
    </location>
</feature>
<gene>
    <name evidence="12" type="ORF">BHQ10_009887</name>
</gene>